<evidence type="ECO:0000256" key="5">
    <source>
        <dbReference type="ARBA" id="ARBA00023125"/>
    </source>
</evidence>
<dbReference type="PANTHER" id="PTHR47165:SF4">
    <property type="entry name" value="OS03G0429900 PROTEIN"/>
    <property type="match status" value="1"/>
</dbReference>
<sequence length="681" mass="74195">MCVDDSEQQNEQTLQATPTLSVGFWDAFASGSMWPGPVLAVVSFSAVGKDHILVLAADGSVAASDAGGDAGRRENGVAGVATGQKYAQPTLTAEKGQPVGSQYQYGRLLMREDAVPCKPELLVNRFIALTVYSKCRVKGRLTPVVADVELLPGRWNRQGGLLVVHSLYTTEADSKETLNAKRTITSTNGPTDTKLRAASGSKRVKLRGESGEQQKEPNFLTVYARSRMGPVAKVQRGVRTTIRDLHLYSHHWELLARISYKSDVKGFANAKGESSLFTVHLIDAQATEIRATFFGRAAVTWYPRLHRGRVYTFSGGSLQRASRLHTSLTHEVQIKFDSSAVIEEADDDLSIPFQKFDRVLLADLSNQSAGTVVDVLVFVVEAKEPQTILSRVKNQELVRRDLTLVDSSGVFVSLSLFGPQALQLSQVALTNTPLAAIKGAKVSEYAGQYCLASSSQMNMTWFHTQPAKVGEDFADGELAAASGVQREALEGERQWWRTSGKIAALHHLSKCNRALGPQLPVSGQTLLEIGNAAKELETEDLGTSKTFVTACPECKRKVQKELPTATVAATYKCTNCRKAVIPQPRWMLNLKLIDAFGTLNCVALGDQGQEIMNVADVTAEGLCKLEAGGQDTRGRKFVDILRQLAFSVGYSGSKGGLSCKAEQEYVERQCRDSRSEMRTEA</sequence>
<dbReference type="SUPFAM" id="SSF50249">
    <property type="entry name" value="Nucleic acid-binding proteins"/>
    <property type="match status" value="3"/>
</dbReference>
<dbReference type="GeneID" id="25472175"/>
<dbReference type="EMBL" id="HG723581">
    <property type="protein sequence ID" value="CDJ66406.1"/>
    <property type="molecule type" value="Genomic_DNA"/>
</dbReference>
<reference evidence="8" key="2">
    <citation type="submission" date="2013-10" db="EMBL/GenBank/DDBJ databases">
        <authorList>
            <person name="Aslett M."/>
        </authorList>
    </citation>
    <scope>NUCLEOTIDE SEQUENCE [LARGE SCALE GENOMIC DNA]</scope>
    <source>
        <strain evidence="8">Houghton</strain>
    </source>
</reference>
<dbReference type="InterPro" id="IPR012340">
    <property type="entry name" value="NA-bd_OB-fold"/>
</dbReference>
<name>U6MQV3_9EIME</name>
<dbReference type="Gene3D" id="2.40.50.140">
    <property type="entry name" value="Nucleic acid-binding proteins"/>
    <property type="match status" value="3"/>
</dbReference>
<evidence type="ECO:0000313" key="9">
    <source>
        <dbReference type="Proteomes" id="UP000030754"/>
    </source>
</evidence>
<dbReference type="PANTHER" id="PTHR47165">
    <property type="entry name" value="OS03G0429900 PROTEIN"/>
    <property type="match status" value="1"/>
</dbReference>
<accession>U6MQV3</accession>
<feature type="domain" description="Replication protein A OB" evidence="7">
    <location>
        <begin position="361"/>
        <end position="458"/>
    </location>
</feature>
<evidence type="ECO:0000256" key="4">
    <source>
        <dbReference type="ARBA" id="ARBA00022833"/>
    </source>
</evidence>
<dbReference type="CDD" id="cd04474">
    <property type="entry name" value="RPA1_DBD_A"/>
    <property type="match status" value="1"/>
</dbReference>
<evidence type="ECO:0008006" key="10">
    <source>
        <dbReference type="Google" id="ProtNLM"/>
    </source>
</evidence>
<protein>
    <recommendedName>
        <fullName evidence="10">Replication factor-A C terminal domain-containing protein</fullName>
    </recommendedName>
</protein>
<dbReference type="InterPro" id="IPR013955">
    <property type="entry name" value="Rep_factor-A_C"/>
</dbReference>
<organism evidence="8 9">
    <name type="scientific">Eimeria necatrix</name>
    <dbReference type="NCBI Taxonomy" id="51315"/>
    <lineage>
        <taxon>Eukaryota</taxon>
        <taxon>Sar</taxon>
        <taxon>Alveolata</taxon>
        <taxon>Apicomplexa</taxon>
        <taxon>Conoidasida</taxon>
        <taxon>Coccidia</taxon>
        <taxon>Eucoccidiorida</taxon>
        <taxon>Eimeriorina</taxon>
        <taxon>Eimeriidae</taxon>
        <taxon>Eimeria</taxon>
    </lineage>
</organism>
<evidence type="ECO:0000313" key="8">
    <source>
        <dbReference type="EMBL" id="CDJ66406.1"/>
    </source>
</evidence>
<evidence type="ECO:0000256" key="1">
    <source>
        <dbReference type="ARBA" id="ARBA00005690"/>
    </source>
</evidence>
<dbReference type="FunFam" id="2.40.50.140:FF:000041">
    <property type="entry name" value="Replication protein A subunit"/>
    <property type="match status" value="1"/>
</dbReference>
<evidence type="ECO:0000256" key="2">
    <source>
        <dbReference type="ARBA" id="ARBA00022723"/>
    </source>
</evidence>
<feature type="domain" description="Replication factor A C-terminal" evidence="6">
    <location>
        <begin position="545"/>
        <end position="630"/>
    </location>
</feature>
<gene>
    <name evidence="8" type="ORF">ENH_00020020</name>
</gene>
<dbReference type="Pfam" id="PF16900">
    <property type="entry name" value="REPA_OB_2"/>
    <property type="match status" value="1"/>
</dbReference>
<dbReference type="Proteomes" id="UP000030754">
    <property type="component" value="Unassembled WGS sequence"/>
</dbReference>
<proteinExistence type="inferred from homology"/>
<keyword evidence="4" id="KW-0862">Zinc</keyword>
<dbReference type="GO" id="GO:0003677">
    <property type="term" value="F:DNA binding"/>
    <property type="evidence" value="ECO:0007669"/>
    <property type="project" value="UniProtKB-KW"/>
</dbReference>
<evidence type="ECO:0000256" key="3">
    <source>
        <dbReference type="ARBA" id="ARBA00022771"/>
    </source>
</evidence>
<keyword evidence="3" id="KW-0863">Zinc-finger</keyword>
<keyword evidence="5" id="KW-0238">DNA-binding</keyword>
<dbReference type="AlphaFoldDB" id="U6MQV3"/>
<dbReference type="InterPro" id="IPR031657">
    <property type="entry name" value="REPA_OB_2"/>
</dbReference>
<keyword evidence="9" id="KW-1185">Reference proteome</keyword>
<comment type="similarity">
    <text evidence="1">Belongs to the replication factor A protein 1 family.</text>
</comment>
<reference evidence="8" key="1">
    <citation type="submission" date="2013-10" db="EMBL/GenBank/DDBJ databases">
        <title>Genomic analysis of the causative agents of coccidiosis in chickens.</title>
        <authorList>
            <person name="Reid A.J."/>
            <person name="Blake D."/>
            <person name="Billington K."/>
            <person name="Browne H."/>
            <person name="Dunn M."/>
            <person name="Hung S."/>
            <person name="Kawahara F."/>
            <person name="Miranda-Saavedra D."/>
            <person name="Mourier T."/>
            <person name="Nagra H."/>
            <person name="Otto T.D."/>
            <person name="Rawlings N."/>
            <person name="Sanchez A."/>
            <person name="Sanders M."/>
            <person name="Subramaniam C."/>
            <person name="Tay Y."/>
            <person name="Dear P."/>
            <person name="Doerig C."/>
            <person name="Gruber A."/>
            <person name="Parkinson J."/>
            <person name="Shirley M."/>
            <person name="Wan K.L."/>
            <person name="Berriman M."/>
            <person name="Tomley F."/>
            <person name="Pain A."/>
        </authorList>
    </citation>
    <scope>NUCLEOTIDE SEQUENCE [LARGE SCALE GENOMIC DNA]</scope>
    <source>
        <strain evidence="8">Houghton</strain>
    </source>
</reference>
<dbReference type="GO" id="GO:0008270">
    <property type="term" value="F:zinc ion binding"/>
    <property type="evidence" value="ECO:0007669"/>
    <property type="project" value="UniProtKB-KW"/>
</dbReference>
<dbReference type="Pfam" id="PF08646">
    <property type="entry name" value="Rep_fac-A_C"/>
    <property type="match status" value="1"/>
</dbReference>
<keyword evidence="2" id="KW-0479">Metal-binding</keyword>
<evidence type="ECO:0000259" key="7">
    <source>
        <dbReference type="Pfam" id="PF16900"/>
    </source>
</evidence>
<dbReference type="RefSeq" id="XP_013434874.1">
    <property type="nucleotide sequence ID" value="XM_013579420.1"/>
</dbReference>
<dbReference type="VEuPathDB" id="ToxoDB:ENH_00020020"/>
<evidence type="ECO:0000259" key="6">
    <source>
        <dbReference type="Pfam" id="PF08646"/>
    </source>
</evidence>
<dbReference type="OrthoDB" id="345780at2759"/>